<dbReference type="SUPFAM" id="SSF54427">
    <property type="entry name" value="NTF2-like"/>
    <property type="match status" value="1"/>
</dbReference>
<dbReference type="OrthoDB" id="5493262at2"/>
<dbReference type="STRING" id="83656.B1H18_15210"/>
<dbReference type="Pfam" id="PF12680">
    <property type="entry name" value="SnoaL_2"/>
    <property type="match status" value="1"/>
</dbReference>
<dbReference type="InterPro" id="IPR037401">
    <property type="entry name" value="SnoaL-like"/>
</dbReference>
<evidence type="ECO:0000313" key="3">
    <source>
        <dbReference type="Proteomes" id="UP000190539"/>
    </source>
</evidence>
<sequence length="122" mass="14209">MNADQNLKETAVRYLRQWEVRDYTTMRGMCTDTATVWHNDGGEIQTIDENMEVLKNLAGDVETLRYDIVRQMQEGNEIIQQQVLHLTNNDGSRSDVLAAMYFRFEGDLIDRIEEYYTVVPLA</sequence>
<organism evidence="2 3">
    <name type="scientific">Streptomyces tsukubensis</name>
    <dbReference type="NCBI Taxonomy" id="83656"/>
    <lineage>
        <taxon>Bacteria</taxon>
        <taxon>Bacillati</taxon>
        <taxon>Actinomycetota</taxon>
        <taxon>Actinomycetes</taxon>
        <taxon>Kitasatosporales</taxon>
        <taxon>Streptomycetaceae</taxon>
        <taxon>Streptomyces</taxon>
    </lineage>
</organism>
<dbReference type="InterPro" id="IPR032710">
    <property type="entry name" value="NTF2-like_dom_sf"/>
</dbReference>
<dbReference type="Gene3D" id="3.10.450.50">
    <property type="match status" value="1"/>
</dbReference>
<dbReference type="Proteomes" id="UP000190539">
    <property type="component" value="Unassembled WGS sequence"/>
</dbReference>
<name>A0A1V4A8Y4_9ACTN</name>
<evidence type="ECO:0000259" key="1">
    <source>
        <dbReference type="Pfam" id="PF12680"/>
    </source>
</evidence>
<keyword evidence="3" id="KW-1185">Reference proteome</keyword>
<dbReference type="AlphaFoldDB" id="A0A1V4A8Y4"/>
<proteinExistence type="predicted"/>
<reference evidence="2 3" key="1">
    <citation type="submission" date="2017-02" db="EMBL/GenBank/DDBJ databases">
        <title>Draft Genome Sequence of Streptomyces tsukubaensis F601, a Producer of the immunosuppressant tacrolimus FK506.</title>
        <authorList>
            <person name="Zong G."/>
            <person name="Zhong C."/>
            <person name="Fu J."/>
            <person name="Qin R."/>
            <person name="Cao G."/>
        </authorList>
    </citation>
    <scope>NUCLEOTIDE SEQUENCE [LARGE SCALE GENOMIC DNA]</scope>
    <source>
        <strain evidence="2 3">F601</strain>
    </source>
</reference>
<evidence type="ECO:0000313" key="2">
    <source>
        <dbReference type="EMBL" id="OON78738.1"/>
    </source>
</evidence>
<gene>
    <name evidence="2" type="ORF">B1H18_15210</name>
</gene>
<accession>A0A1V4A8Y4</accession>
<comment type="caution">
    <text evidence="2">The sequence shown here is derived from an EMBL/GenBank/DDBJ whole genome shotgun (WGS) entry which is preliminary data.</text>
</comment>
<feature type="domain" description="SnoaL-like" evidence="1">
    <location>
        <begin position="12"/>
        <end position="111"/>
    </location>
</feature>
<dbReference type="RefSeq" id="WP_077968573.1">
    <property type="nucleotide sequence ID" value="NZ_CP045178.1"/>
</dbReference>
<protein>
    <recommendedName>
        <fullName evidence="1">SnoaL-like domain-containing protein</fullName>
    </recommendedName>
</protein>
<dbReference type="EMBL" id="MVFC01000011">
    <property type="protein sequence ID" value="OON78738.1"/>
    <property type="molecule type" value="Genomic_DNA"/>
</dbReference>